<dbReference type="PIRSF" id="PIRSF017082">
    <property type="entry name" value="YflP"/>
    <property type="match status" value="1"/>
</dbReference>
<dbReference type="Proteomes" id="UP000318405">
    <property type="component" value="Unassembled WGS sequence"/>
</dbReference>
<keyword evidence="4" id="KW-1185">Reference proteome</keyword>
<dbReference type="AlphaFoldDB" id="A0A556ANL6"/>
<feature type="region of interest" description="Disordered" evidence="2">
    <location>
        <begin position="1"/>
        <end position="24"/>
    </location>
</feature>
<proteinExistence type="inferred from homology"/>
<dbReference type="Gene3D" id="3.40.190.10">
    <property type="entry name" value="Periplasmic binding protein-like II"/>
    <property type="match status" value="1"/>
</dbReference>
<reference evidence="3 4" key="1">
    <citation type="submission" date="2019-07" db="EMBL/GenBank/DDBJ databases">
        <title>Qingshengfaniella alkalisoli gen. nov., sp. nov., isolated from saline soil.</title>
        <authorList>
            <person name="Xu L."/>
            <person name="Huang X.-X."/>
            <person name="Sun J.-Q."/>
        </authorList>
    </citation>
    <scope>NUCLEOTIDE SEQUENCE [LARGE SCALE GENOMIC DNA]</scope>
    <source>
        <strain evidence="3 4">DSM 27279</strain>
    </source>
</reference>
<organism evidence="3 4">
    <name type="scientific">Verticiella sediminum</name>
    <dbReference type="NCBI Taxonomy" id="1247510"/>
    <lineage>
        <taxon>Bacteria</taxon>
        <taxon>Pseudomonadati</taxon>
        <taxon>Pseudomonadota</taxon>
        <taxon>Betaproteobacteria</taxon>
        <taxon>Burkholderiales</taxon>
        <taxon>Alcaligenaceae</taxon>
        <taxon>Verticiella</taxon>
    </lineage>
</organism>
<dbReference type="SUPFAM" id="SSF53850">
    <property type="entry name" value="Periplasmic binding protein-like II"/>
    <property type="match status" value="1"/>
</dbReference>
<dbReference type="Gene3D" id="3.40.190.150">
    <property type="entry name" value="Bordetella uptake gene, domain 1"/>
    <property type="match status" value="1"/>
</dbReference>
<dbReference type="OrthoDB" id="8678477at2"/>
<dbReference type="EMBL" id="VLTJ01000024">
    <property type="protein sequence ID" value="TSH94471.1"/>
    <property type="molecule type" value="Genomic_DNA"/>
</dbReference>
<name>A0A556ANL6_9BURK</name>
<accession>A0A556ANL6</accession>
<dbReference type="RefSeq" id="WP_143948532.1">
    <property type="nucleotide sequence ID" value="NZ_BAABMB010000001.1"/>
</dbReference>
<comment type="caution">
    <text evidence="3">The sequence shown here is derived from an EMBL/GenBank/DDBJ whole genome shotgun (WGS) entry which is preliminary data.</text>
</comment>
<evidence type="ECO:0000256" key="2">
    <source>
        <dbReference type="SAM" id="MobiDB-lite"/>
    </source>
</evidence>
<gene>
    <name evidence="3" type="ORF">FOZ76_12145</name>
</gene>
<dbReference type="InterPro" id="IPR005064">
    <property type="entry name" value="BUG"/>
</dbReference>
<evidence type="ECO:0000256" key="1">
    <source>
        <dbReference type="ARBA" id="ARBA00006987"/>
    </source>
</evidence>
<comment type="similarity">
    <text evidence="1">Belongs to the UPF0065 (bug) family.</text>
</comment>
<evidence type="ECO:0000313" key="4">
    <source>
        <dbReference type="Proteomes" id="UP000318405"/>
    </source>
</evidence>
<dbReference type="InterPro" id="IPR042100">
    <property type="entry name" value="Bug_dom1"/>
</dbReference>
<dbReference type="CDD" id="cd13578">
    <property type="entry name" value="PBP2_Bug27"/>
    <property type="match status" value="1"/>
</dbReference>
<protein>
    <submittedName>
        <fullName evidence="3">Tripartite tricarboxylate transporter substrate binding protein</fullName>
    </submittedName>
</protein>
<evidence type="ECO:0000313" key="3">
    <source>
        <dbReference type="EMBL" id="TSH94471.1"/>
    </source>
</evidence>
<sequence length="350" mass="36894">MPICKPPTMPSGHQESPLAESATPISRRRRQISLLIGAASVLPAPVLSAEPYPSRPIRMVLPNAPGSSVDTMARQIAHWLTGAVGQSVVVENQPGSGGVIGVQQILRAPKDGYTIGVVANNFNISAYLYKLPYDPVKDVVPVTIATTGPMVLLVNPKVPANSLAEFIAMAKARPDNATVTYGSAGVGTLGHLAGALLESMAGVTMLHVPYKGQNTFTTDLMSGQVEAGFIAPSIALPLINRGDLRAVAVSTATRFPLLPDVPTIAEAGLPGYEIAGSQAVIVAAGTPTHAIDRLNTEVVRVLNSPELTRFVEEQGSQVVGSTVEEAQRWFARDFEVFGQLAQRIGLKPEN</sequence>
<dbReference type="PANTHER" id="PTHR42928:SF5">
    <property type="entry name" value="BLR1237 PROTEIN"/>
    <property type="match status" value="1"/>
</dbReference>
<dbReference type="PANTHER" id="PTHR42928">
    <property type="entry name" value="TRICARBOXYLATE-BINDING PROTEIN"/>
    <property type="match status" value="1"/>
</dbReference>
<dbReference type="Pfam" id="PF03401">
    <property type="entry name" value="TctC"/>
    <property type="match status" value="1"/>
</dbReference>